<reference evidence="1 4" key="2">
    <citation type="submission" date="2019-04" db="EMBL/GenBank/DDBJ databases">
        <title>Draft genome sequences of Streptomyces avermitilis NBRC 14893.</title>
        <authorList>
            <person name="Komaki H."/>
            <person name="Tamura T."/>
            <person name="Hosoyama A."/>
        </authorList>
    </citation>
    <scope>NUCLEOTIDE SEQUENCE [LARGE SCALE GENOMIC DNA]</scope>
    <source>
        <strain evidence="1 4">NBRC 14893</strain>
    </source>
</reference>
<proteinExistence type="predicted"/>
<evidence type="ECO:0000313" key="1">
    <source>
        <dbReference type="EMBL" id="GDY69022.1"/>
    </source>
</evidence>
<dbReference type="Proteomes" id="UP000299211">
    <property type="component" value="Unassembled WGS sequence"/>
</dbReference>
<evidence type="ECO:0000313" key="2">
    <source>
        <dbReference type="EMBL" id="GDY70596.1"/>
    </source>
</evidence>
<name>A0A4D4MAU1_STRAX</name>
<evidence type="ECO:0000313" key="3">
    <source>
        <dbReference type="Proteomes" id="UP000299211"/>
    </source>
</evidence>
<dbReference type="AlphaFoldDB" id="A0A4D4MAU1"/>
<reference evidence="2 3" key="1">
    <citation type="submission" date="2019-04" db="EMBL/GenBank/DDBJ databases">
        <title>Draft genome sequences of Streptomyces avermitilis ATCC 31267.</title>
        <authorList>
            <person name="Komaki H."/>
            <person name="Tamura T."/>
            <person name="Hosoyama A."/>
        </authorList>
    </citation>
    <scope>NUCLEOTIDE SEQUENCE [LARGE SCALE GENOMIC DNA]</scope>
    <source>
        <strain evidence="2 3">ATCC 31267</strain>
    </source>
</reference>
<organism evidence="1 4">
    <name type="scientific">Streptomyces avermitilis</name>
    <dbReference type="NCBI Taxonomy" id="33903"/>
    <lineage>
        <taxon>Bacteria</taxon>
        <taxon>Bacillati</taxon>
        <taxon>Actinomycetota</taxon>
        <taxon>Actinomycetes</taxon>
        <taxon>Kitasatosporales</taxon>
        <taxon>Streptomycetaceae</taxon>
        <taxon>Streptomyces</taxon>
    </lineage>
</organism>
<comment type="caution">
    <text evidence="1">The sequence shown here is derived from an EMBL/GenBank/DDBJ whole genome shotgun (WGS) entry which is preliminary data.</text>
</comment>
<accession>A0A4D4MAU1</accession>
<evidence type="ECO:0000313" key="4">
    <source>
        <dbReference type="Proteomes" id="UP000302139"/>
    </source>
</evidence>
<sequence>MVQRSLFSFTALGTADDPAVAVLACSPECWIHFTGSGLPVKFQDGQGGAGAVLSRRGGGSVVTELVLMI</sequence>
<protein>
    <submittedName>
        <fullName evidence="1">Uncharacterized protein</fullName>
    </submittedName>
</protein>
<dbReference type="EMBL" id="BJHX01000001">
    <property type="protein sequence ID" value="GDY69022.1"/>
    <property type="molecule type" value="Genomic_DNA"/>
</dbReference>
<dbReference type="Proteomes" id="UP000302139">
    <property type="component" value="Unassembled WGS sequence"/>
</dbReference>
<gene>
    <name evidence="1" type="ORF">SAV14893_084150</name>
    <name evidence="2" type="ORF">SAV31267_000810</name>
</gene>
<dbReference type="EMBL" id="BJHY01000001">
    <property type="protein sequence ID" value="GDY70596.1"/>
    <property type="molecule type" value="Genomic_DNA"/>
</dbReference>